<dbReference type="EC" id="2.3.1.54" evidence="3"/>
<dbReference type="PROSITE" id="PS00850">
    <property type="entry name" value="GLY_RADICAL_1"/>
    <property type="match status" value="1"/>
</dbReference>
<dbReference type="InterPro" id="IPR004184">
    <property type="entry name" value="PFL_dom"/>
</dbReference>
<evidence type="ECO:0000259" key="12">
    <source>
        <dbReference type="PROSITE" id="PS51149"/>
    </source>
</evidence>
<evidence type="ECO:0000256" key="3">
    <source>
        <dbReference type="ARBA" id="ARBA00013214"/>
    </source>
</evidence>
<dbReference type="CDD" id="cd01678">
    <property type="entry name" value="PFL1"/>
    <property type="match status" value="1"/>
</dbReference>
<evidence type="ECO:0000256" key="9">
    <source>
        <dbReference type="ARBA" id="ARBA00049029"/>
    </source>
</evidence>
<dbReference type="Pfam" id="PF01228">
    <property type="entry name" value="Gly_radical"/>
    <property type="match status" value="1"/>
</dbReference>
<dbReference type="InterPro" id="IPR019777">
    <property type="entry name" value="Form_AcTrfase_GR_CS"/>
</dbReference>
<keyword evidence="7" id="KW-0119">Carbohydrate metabolism</keyword>
<dbReference type="BRENDA" id="2.3.1.54">
    <property type="organism ID" value="1318"/>
</dbReference>
<dbReference type="PANTHER" id="PTHR30191">
    <property type="entry name" value="FORMATE ACETYLTRANSFERASE"/>
    <property type="match status" value="1"/>
</dbReference>
<feature type="region of interest" description="Disordered" evidence="11">
    <location>
        <begin position="712"/>
        <end position="735"/>
    </location>
</feature>
<keyword evidence="14" id="KW-0670">Pyruvate</keyword>
<feature type="modified residue" description="Glycine radical" evidence="10">
    <location>
        <position position="827"/>
    </location>
</feature>
<comment type="catalytic activity">
    <reaction evidence="9">
        <text>formate + acetyl-CoA = pyruvate + CoA</text>
        <dbReference type="Rhea" id="RHEA:11844"/>
        <dbReference type="ChEBI" id="CHEBI:15361"/>
        <dbReference type="ChEBI" id="CHEBI:15740"/>
        <dbReference type="ChEBI" id="CHEBI:57287"/>
        <dbReference type="ChEBI" id="CHEBI:57288"/>
        <dbReference type="EC" id="2.3.1.54"/>
    </reaction>
</comment>
<keyword evidence="8" id="KW-0012">Acyltransferase</keyword>
<sequence>MLTPLSYPIINTVSSSLPALHAMSQMLLEKTMRRGLATVSAAASSAVGRPIPMAVRPSLTLGNVRGMRLGVPELAFRSPMRSMAAASAAAEALPVAPSHSCAADPDKHPHLPDPRPKPAVDAGINVQKYVQDNYTAYAGNSSFLAGPTDNTKKLWSELEKMIATEIEKGVMDVDPSKPSTITAFPPGYIDKDLETVVGLQTDAPLKRAIKPLGGVNMVKAALESYGYTPDPEVARLYSTVRKTHNSGVFDAYTDEMRAARKSGILSGLPDGYGRGRIIGDYRRVALYGVDALIKAKKTDLKHNLLGVMDEEKIRLREEVNEQIRALSELKEMGAAYGFDLSRPAANSREAVQWLYFGYLGAVKEQDGAAMSLGRIDAFLDTYFERDLKAGTITEAEVQELIDHFVMKLRIVRQLRTPEYNALFAGDPTWVTCVLGGTDASGKAMVTKTSFRLLNTLYNLGPAPEPNLTVLWNDNLPAPFKEFCAKVSLDTSSIQYESDNLMSKLFGSDYSIACCVSAMRVGKDMQYFGARANLPKLLLYTLNGGRDEVSGDQVGPKFAPVRSPTAPLDYEEVKAKIEDGMEWLASMYANTMNIIHYMHDKYDYERLQMALHDTHVRRLLAFGISGLSVVTDSLSAIEYAQVTPVIDERGLMTDFKVEGSFPKYGNDDDRVDEIAEWVVSTFSSKLAKQHTYRNSVPTLSVLTITSNVVYGKKTGSTPDGRKKGEPIAPGDNPLHGRDAHGALASLNSVAKLPYTMCLDGISNTFSLIPQVLGRGGEHERATNLASILDGYFANGGHHINVNVLNRSMLMDAVEHPEKYPNLTIRVSGYAVHFARLTREQQLEVIARTFHDTM</sequence>
<dbReference type="GO" id="GO:0005975">
    <property type="term" value="P:carbohydrate metabolic process"/>
    <property type="evidence" value="ECO:0007669"/>
    <property type="project" value="InterPro"/>
</dbReference>
<organism evidence="14">
    <name type="scientific">Chlamydomonas reinhardtii</name>
    <name type="common">Chlamydomonas smithii</name>
    <dbReference type="NCBI Taxonomy" id="3055"/>
    <lineage>
        <taxon>Eukaryota</taxon>
        <taxon>Viridiplantae</taxon>
        <taxon>Chlorophyta</taxon>
        <taxon>core chlorophytes</taxon>
        <taxon>Chlorophyceae</taxon>
        <taxon>CS clade</taxon>
        <taxon>Chlamydomonadales</taxon>
        <taxon>Chlamydomonadaceae</taxon>
        <taxon>Chlamydomonas</taxon>
    </lineage>
</organism>
<evidence type="ECO:0000256" key="6">
    <source>
        <dbReference type="ARBA" id="ARBA00022818"/>
    </source>
</evidence>
<reference evidence="14" key="1">
    <citation type="journal article" date="2006" name="J. Biol. Chem.">
        <title>Pyruvate formate-lyase and a novel route of eukaryotic ATP synthesis in Chlamydomonas mitochondria.</title>
        <authorList>
            <person name="Atteia A."/>
            <person name="van Lis R."/>
            <person name="Gelius-Dietrich G."/>
            <person name="Adrait A."/>
            <person name="Garin J."/>
            <person name="Joyard J."/>
            <person name="Rolland N."/>
            <person name="Martin W."/>
        </authorList>
    </citation>
    <scope>NUCLEOTIDE SEQUENCE</scope>
</reference>
<dbReference type="PANTHER" id="PTHR30191:SF0">
    <property type="entry name" value="FORMATE ACETYLTRANSFERASE 1"/>
    <property type="match status" value="1"/>
</dbReference>
<dbReference type="ExpressionAtlas" id="Q1RS83">
    <property type="expression patterns" value="baseline"/>
</dbReference>
<evidence type="ECO:0000256" key="7">
    <source>
        <dbReference type="ARBA" id="ARBA00023277"/>
    </source>
</evidence>
<evidence type="ECO:0000256" key="4">
    <source>
        <dbReference type="ARBA" id="ARBA00022490"/>
    </source>
</evidence>
<dbReference type="Gene3D" id="3.20.70.20">
    <property type="match status" value="1"/>
</dbReference>
<keyword evidence="14" id="KW-0456">Lyase</keyword>
<evidence type="ECO:0000256" key="11">
    <source>
        <dbReference type="SAM" id="MobiDB-lite"/>
    </source>
</evidence>
<proteinExistence type="evidence at transcript level"/>
<keyword evidence="4" id="KW-0963">Cytoplasm</keyword>
<dbReference type="InterPro" id="IPR005949">
    <property type="entry name" value="Form_AcTrfase"/>
</dbReference>
<dbReference type="AlphaFoldDB" id="Q1RS83"/>
<dbReference type="PROSITE" id="PS51554">
    <property type="entry name" value="PFL"/>
    <property type="match status" value="1"/>
</dbReference>
<dbReference type="GO" id="GO:0008861">
    <property type="term" value="F:formate C-acetyltransferase activity"/>
    <property type="evidence" value="ECO:0007669"/>
    <property type="project" value="UniProtKB-EC"/>
</dbReference>
<dbReference type="NCBIfam" id="TIGR01255">
    <property type="entry name" value="pyr_form_ly_1"/>
    <property type="match status" value="1"/>
</dbReference>
<evidence type="ECO:0000256" key="2">
    <source>
        <dbReference type="ARBA" id="ARBA00008375"/>
    </source>
</evidence>
<evidence type="ECO:0000313" key="14">
    <source>
        <dbReference type="EMBL" id="CAF04129.1"/>
    </source>
</evidence>
<dbReference type="InterPro" id="IPR001150">
    <property type="entry name" value="Gly_radical"/>
</dbReference>
<evidence type="ECO:0000256" key="10">
    <source>
        <dbReference type="PROSITE-ProRule" id="PRU00493"/>
    </source>
</evidence>
<accession>Q1RS83</accession>
<feature type="domain" description="Glycine radical" evidence="12">
    <location>
        <begin position="728"/>
        <end position="852"/>
    </location>
</feature>
<gene>
    <name evidence="14" type="primary">pfl</name>
</gene>
<dbReference type="GO" id="GO:0005737">
    <property type="term" value="C:cytoplasm"/>
    <property type="evidence" value="ECO:0007669"/>
    <property type="project" value="UniProtKB-SubCell"/>
</dbReference>
<dbReference type="PIRSF" id="PIRSF000379">
    <property type="entry name" value="For_Ac_trans_1"/>
    <property type="match status" value="1"/>
</dbReference>
<dbReference type="GO" id="GO:0016829">
    <property type="term" value="F:lyase activity"/>
    <property type="evidence" value="ECO:0007669"/>
    <property type="project" value="UniProtKB-KW"/>
</dbReference>
<name>Q1RS83_CHLRE</name>
<dbReference type="EMBL" id="AJ620191">
    <property type="protein sequence ID" value="CAF04129.1"/>
    <property type="molecule type" value="mRNA"/>
</dbReference>
<evidence type="ECO:0000256" key="1">
    <source>
        <dbReference type="ARBA" id="ARBA00004496"/>
    </source>
</evidence>
<comment type="similarity">
    <text evidence="2">Belongs to the glycyl radical enzyme (GRE) family. PFL subfamily.</text>
</comment>
<dbReference type="Pfam" id="PF02901">
    <property type="entry name" value="PFL-like"/>
    <property type="match status" value="1"/>
</dbReference>
<dbReference type="BioCyc" id="MetaCyc:MONOMER-17779"/>
<dbReference type="InterPro" id="IPR050244">
    <property type="entry name" value="Auton_GlycylRad_Cofactor"/>
</dbReference>
<dbReference type="PROSITE" id="PS51149">
    <property type="entry name" value="GLY_RADICAL_2"/>
    <property type="match status" value="1"/>
</dbReference>
<dbReference type="SUPFAM" id="SSF51998">
    <property type="entry name" value="PFL-like glycyl radical enzymes"/>
    <property type="match status" value="1"/>
</dbReference>
<evidence type="ECO:0000259" key="13">
    <source>
        <dbReference type="PROSITE" id="PS51554"/>
    </source>
</evidence>
<evidence type="ECO:0000256" key="8">
    <source>
        <dbReference type="ARBA" id="ARBA00023315"/>
    </source>
</evidence>
<keyword evidence="5" id="KW-0808">Transferase</keyword>
<comment type="subcellular location">
    <subcellularLocation>
        <location evidence="1">Cytoplasm</location>
    </subcellularLocation>
</comment>
<protein>
    <recommendedName>
        <fullName evidence="3">formate C-acetyltransferase</fullName>
        <ecNumber evidence="3">2.3.1.54</ecNumber>
    </recommendedName>
</protein>
<feature type="domain" description="PFL" evidence="13">
    <location>
        <begin position="84"/>
        <end position="721"/>
    </location>
</feature>
<evidence type="ECO:0000256" key="5">
    <source>
        <dbReference type="ARBA" id="ARBA00022679"/>
    </source>
</evidence>
<keyword evidence="6 10" id="KW-0556">Organic radical</keyword>